<gene>
    <name evidence="2" type="ORF">SCHIN_v1c06380</name>
</gene>
<dbReference type="AlphaFoldDB" id="A0A5B9Y4V1"/>
<sequence>MIFKKLLPFLTSLNVIASSTSTLVACEPIETFPSVNISTSIDILNELFSKDPIETAHFEYLEYINGFFEHVGFNDSLSVKKITSSSPESINVDENSSQFERDRNSYYNALATIYGPKVYSNTFDFTAMGFIIENIFIDDFTFIQENNDLKINLSSTMAITVLKGWKTVGKVLMEVKDDNNSNELKSLMFLNRWIQSIFPSFKVLKIDENNNFIVDRGFLNFSTDNLISTVLKNQSVLKGLNLTNDSFDFEKLSTDNEFTILGRKYLIDDSEN</sequence>
<keyword evidence="1" id="KW-0732">Signal</keyword>
<reference evidence="2 3" key="1">
    <citation type="submission" date="2019-08" db="EMBL/GenBank/DDBJ databases">
        <title>Complete genome sequence of Spiroplasma chinense CCH (DSM 19755).</title>
        <authorList>
            <person name="Shen H.-Y."/>
            <person name="Lin Y.-C."/>
            <person name="Chou L."/>
            <person name="Kuo C.-H."/>
        </authorList>
    </citation>
    <scope>NUCLEOTIDE SEQUENCE [LARGE SCALE GENOMIC DNA]</scope>
    <source>
        <strain evidence="2 3">CCH</strain>
    </source>
</reference>
<dbReference type="RefSeq" id="WP_166508220.1">
    <property type="nucleotide sequence ID" value="NZ_CP043026.1"/>
</dbReference>
<dbReference type="KEGG" id="schi:SCHIN_v1c06380"/>
<proteinExistence type="predicted"/>
<protein>
    <recommendedName>
        <fullName evidence="4">Lipoprotein</fullName>
    </recommendedName>
</protein>
<evidence type="ECO:0000313" key="2">
    <source>
        <dbReference type="EMBL" id="QEH61835.1"/>
    </source>
</evidence>
<evidence type="ECO:0000313" key="3">
    <source>
        <dbReference type="Proteomes" id="UP000323144"/>
    </source>
</evidence>
<feature type="signal peptide" evidence="1">
    <location>
        <begin position="1"/>
        <end position="17"/>
    </location>
</feature>
<evidence type="ECO:0000256" key="1">
    <source>
        <dbReference type="SAM" id="SignalP"/>
    </source>
</evidence>
<evidence type="ECO:0008006" key="4">
    <source>
        <dbReference type="Google" id="ProtNLM"/>
    </source>
</evidence>
<organism evidence="2 3">
    <name type="scientific">Spiroplasma chinense</name>
    <dbReference type="NCBI Taxonomy" id="216932"/>
    <lineage>
        <taxon>Bacteria</taxon>
        <taxon>Bacillati</taxon>
        <taxon>Mycoplasmatota</taxon>
        <taxon>Mollicutes</taxon>
        <taxon>Entomoplasmatales</taxon>
        <taxon>Spiroplasmataceae</taxon>
        <taxon>Spiroplasma</taxon>
    </lineage>
</organism>
<dbReference type="EMBL" id="CP043026">
    <property type="protein sequence ID" value="QEH61835.1"/>
    <property type="molecule type" value="Genomic_DNA"/>
</dbReference>
<name>A0A5B9Y4V1_9MOLU</name>
<accession>A0A5B9Y4V1</accession>
<dbReference type="Proteomes" id="UP000323144">
    <property type="component" value="Chromosome"/>
</dbReference>
<feature type="chain" id="PRO_5022858331" description="Lipoprotein" evidence="1">
    <location>
        <begin position="18"/>
        <end position="272"/>
    </location>
</feature>
<keyword evidence="3" id="KW-1185">Reference proteome</keyword>
<dbReference type="PROSITE" id="PS51257">
    <property type="entry name" value="PROKAR_LIPOPROTEIN"/>
    <property type="match status" value="1"/>
</dbReference>